<keyword evidence="1" id="KW-0812">Transmembrane</keyword>
<comment type="caution">
    <text evidence="2">The sequence shown here is derived from an EMBL/GenBank/DDBJ whole genome shotgun (WGS) entry which is preliminary data.</text>
</comment>
<keyword evidence="1" id="KW-1133">Transmembrane helix</keyword>
<protein>
    <recommendedName>
        <fullName evidence="4">Filamentous hemagglutinin</fullName>
    </recommendedName>
</protein>
<keyword evidence="1" id="KW-0472">Membrane</keyword>
<feature type="transmembrane region" description="Helical" evidence="1">
    <location>
        <begin position="67"/>
        <end position="86"/>
    </location>
</feature>
<name>A0A2A2TMH9_9CYAN</name>
<reference evidence="2 3" key="1">
    <citation type="submission" date="2017-08" db="EMBL/GenBank/DDBJ databases">
        <title>Draft genome sequence of filamentous cyanobacterium Calothrix elsteri CCALA 953.</title>
        <authorList>
            <person name="Gagunashvili A.N."/>
            <person name="Elster J."/>
            <person name="Andresson O.S."/>
        </authorList>
    </citation>
    <scope>NUCLEOTIDE SEQUENCE [LARGE SCALE GENOMIC DNA]</scope>
    <source>
        <strain evidence="2 3">CCALA 953</strain>
    </source>
</reference>
<dbReference type="AlphaFoldDB" id="A0A2A2TMH9"/>
<dbReference type="EMBL" id="NTFS01000043">
    <property type="protein sequence ID" value="PAX59632.1"/>
    <property type="molecule type" value="Genomic_DNA"/>
</dbReference>
<dbReference type="Proteomes" id="UP000218238">
    <property type="component" value="Unassembled WGS sequence"/>
</dbReference>
<organism evidence="2 3">
    <name type="scientific">Brunnivagina elsteri CCALA 953</name>
    <dbReference type="NCBI Taxonomy" id="987040"/>
    <lineage>
        <taxon>Bacteria</taxon>
        <taxon>Bacillati</taxon>
        <taxon>Cyanobacteriota</taxon>
        <taxon>Cyanophyceae</taxon>
        <taxon>Nostocales</taxon>
        <taxon>Calotrichaceae</taxon>
        <taxon>Brunnivagina</taxon>
    </lineage>
</organism>
<evidence type="ECO:0008006" key="4">
    <source>
        <dbReference type="Google" id="ProtNLM"/>
    </source>
</evidence>
<sequence length="172" mass="18766">MWGWIGWLINNLTNPKKATKNKKNLVSEAIYITQCFGISQTLKNTSNISFVTSNTQLIRSRKMKNRIYTLAFLAAALIISPGAAFAQQGQAAEQNMNQNVVISGSGNSVNTSGTQISNQHQKKTGWCNYGKQIQNSGQNLGQNAVVFGHANRVNIDAVQRNVQQQASSGGCY</sequence>
<keyword evidence="3" id="KW-1185">Reference proteome</keyword>
<evidence type="ECO:0000313" key="3">
    <source>
        <dbReference type="Proteomes" id="UP000218238"/>
    </source>
</evidence>
<evidence type="ECO:0000313" key="2">
    <source>
        <dbReference type="EMBL" id="PAX59632.1"/>
    </source>
</evidence>
<proteinExistence type="predicted"/>
<accession>A0A2A2TMH9</accession>
<gene>
    <name evidence="2" type="ORF">CK510_06110</name>
</gene>
<evidence type="ECO:0000256" key="1">
    <source>
        <dbReference type="SAM" id="Phobius"/>
    </source>
</evidence>